<proteinExistence type="predicted"/>
<accession>A0ABQ2WP78</accession>
<gene>
    <name evidence="5" type="ORF">GCM10008111_17330</name>
</gene>
<organism evidence="5 6">
    <name type="scientific">Alishewanella tabrizica</name>
    <dbReference type="NCBI Taxonomy" id="671278"/>
    <lineage>
        <taxon>Bacteria</taxon>
        <taxon>Pseudomonadati</taxon>
        <taxon>Pseudomonadota</taxon>
        <taxon>Gammaproteobacteria</taxon>
        <taxon>Alteromonadales</taxon>
        <taxon>Alteromonadaceae</taxon>
        <taxon>Alishewanella</taxon>
    </lineage>
</organism>
<name>A0ABQ2WP78_9ALTE</name>
<dbReference type="Pfam" id="PF12625">
    <property type="entry name" value="Arabinose_bd"/>
    <property type="match status" value="1"/>
</dbReference>
<dbReference type="PANTHER" id="PTHR47894">
    <property type="entry name" value="HTH-TYPE TRANSCRIPTIONAL REGULATOR GADX"/>
    <property type="match status" value="1"/>
</dbReference>
<dbReference type="PANTHER" id="PTHR47894:SF1">
    <property type="entry name" value="HTH-TYPE TRANSCRIPTIONAL REGULATOR VQSM"/>
    <property type="match status" value="1"/>
</dbReference>
<sequence>MLTKPFSQTDKTLLLQHGPSALLQLAQRRGGRLHKLLSGTGIFEQDLTHPSARCTHKDWLTLIGHCEQLQSPELPFLLANSMLNNPHCALSQSLSVAQHLQQSLQQLQYFKHHLFPGLFAQLHQFEHTVMIVLKPSVTLGQQQSFMLNLAISFIVNLIKHQLGCTKALRILLKQDSPTHPQHFTAQWQCQIQFSEDFDALYIPLALWQQPFKGYQPERFKQYRLACFQLNKQLPAQPGLLELLQRYIAKTLPAALSLEQAANLLQLSSSSLKRLLQQHNTHFAALVDDVRRDKACLLLLQGELSNRQLAQQLGYSDEHNFRRAFKRWTGMLPSSVKALSY</sequence>
<keyword evidence="2" id="KW-0238">DNA-binding</keyword>
<evidence type="ECO:0000256" key="2">
    <source>
        <dbReference type="ARBA" id="ARBA00023125"/>
    </source>
</evidence>
<evidence type="ECO:0000256" key="3">
    <source>
        <dbReference type="ARBA" id="ARBA00023163"/>
    </source>
</evidence>
<comment type="caution">
    <text evidence="5">The sequence shown here is derived from an EMBL/GenBank/DDBJ whole genome shotgun (WGS) entry which is preliminary data.</text>
</comment>
<keyword evidence="6" id="KW-1185">Reference proteome</keyword>
<dbReference type="PROSITE" id="PS01124">
    <property type="entry name" value="HTH_ARAC_FAMILY_2"/>
    <property type="match status" value="1"/>
</dbReference>
<dbReference type="InterPro" id="IPR009057">
    <property type="entry name" value="Homeodomain-like_sf"/>
</dbReference>
<evidence type="ECO:0000313" key="6">
    <source>
        <dbReference type="Proteomes" id="UP000634667"/>
    </source>
</evidence>
<reference evidence="6" key="1">
    <citation type="journal article" date="2019" name="Int. J. Syst. Evol. Microbiol.">
        <title>The Global Catalogue of Microorganisms (GCM) 10K type strain sequencing project: providing services to taxonomists for standard genome sequencing and annotation.</title>
        <authorList>
            <consortium name="The Broad Institute Genomics Platform"/>
            <consortium name="The Broad Institute Genome Sequencing Center for Infectious Disease"/>
            <person name="Wu L."/>
            <person name="Ma J."/>
        </authorList>
    </citation>
    <scope>NUCLEOTIDE SEQUENCE [LARGE SCALE GENOMIC DNA]</scope>
    <source>
        <strain evidence="6">KCTC 23723</strain>
    </source>
</reference>
<feature type="domain" description="HTH araC/xylS-type" evidence="4">
    <location>
        <begin position="241"/>
        <end position="338"/>
    </location>
</feature>
<dbReference type="RefSeq" id="WP_189482550.1">
    <property type="nucleotide sequence ID" value="NZ_BMYR01000006.1"/>
</dbReference>
<dbReference type="InterPro" id="IPR032687">
    <property type="entry name" value="AraC-type_N"/>
</dbReference>
<dbReference type="SMART" id="SM00342">
    <property type="entry name" value="HTH_ARAC"/>
    <property type="match status" value="1"/>
</dbReference>
<keyword evidence="3" id="KW-0804">Transcription</keyword>
<keyword evidence="1" id="KW-0805">Transcription regulation</keyword>
<dbReference type="Pfam" id="PF12833">
    <property type="entry name" value="HTH_18"/>
    <property type="match status" value="1"/>
</dbReference>
<dbReference type="Proteomes" id="UP000634667">
    <property type="component" value="Unassembled WGS sequence"/>
</dbReference>
<evidence type="ECO:0000256" key="1">
    <source>
        <dbReference type="ARBA" id="ARBA00023015"/>
    </source>
</evidence>
<dbReference type="Gene3D" id="1.10.10.60">
    <property type="entry name" value="Homeodomain-like"/>
    <property type="match status" value="1"/>
</dbReference>
<evidence type="ECO:0000259" key="4">
    <source>
        <dbReference type="PROSITE" id="PS01124"/>
    </source>
</evidence>
<dbReference type="EMBL" id="BMYR01000006">
    <property type="protein sequence ID" value="GGW61676.1"/>
    <property type="molecule type" value="Genomic_DNA"/>
</dbReference>
<evidence type="ECO:0000313" key="5">
    <source>
        <dbReference type="EMBL" id="GGW61676.1"/>
    </source>
</evidence>
<protein>
    <submittedName>
        <fullName evidence="5">AraC family transcriptional regulator</fullName>
    </submittedName>
</protein>
<dbReference type="InterPro" id="IPR018060">
    <property type="entry name" value="HTH_AraC"/>
</dbReference>
<dbReference type="SUPFAM" id="SSF46689">
    <property type="entry name" value="Homeodomain-like"/>
    <property type="match status" value="1"/>
</dbReference>